<feature type="compositionally biased region" description="Polar residues" evidence="1">
    <location>
        <begin position="176"/>
        <end position="185"/>
    </location>
</feature>
<dbReference type="InterPro" id="IPR022093">
    <property type="entry name" value="Rad26-like_helical"/>
</dbReference>
<dbReference type="Pfam" id="PF21048">
    <property type="entry name" value="Rad26-like_N"/>
    <property type="match status" value="1"/>
</dbReference>
<reference evidence="5" key="1">
    <citation type="journal article" date="2020" name="Stud. Mycol.">
        <title>101 Dothideomycetes genomes: a test case for predicting lifestyles and emergence of pathogens.</title>
        <authorList>
            <person name="Haridas S."/>
            <person name="Albert R."/>
            <person name="Binder M."/>
            <person name="Bloem J."/>
            <person name="Labutti K."/>
            <person name="Salamov A."/>
            <person name="Andreopoulos B."/>
            <person name="Baker S."/>
            <person name="Barry K."/>
            <person name="Bills G."/>
            <person name="Bluhm B."/>
            <person name="Cannon C."/>
            <person name="Castanera R."/>
            <person name="Culley D."/>
            <person name="Daum C."/>
            <person name="Ezra D."/>
            <person name="Gonzalez J."/>
            <person name="Henrissat B."/>
            <person name="Kuo A."/>
            <person name="Liang C."/>
            <person name="Lipzen A."/>
            <person name="Lutzoni F."/>
            <person name="Magnuson J."/>
            <person name="Mondo S."/>
            <person name="Nolan M."/>
            <person name="Ohm R."/>
            <person name="Pangilinan J."/>
            <person name="Park H.-J."/>
            <person name="Ramirez L."/>
            <person name="Alfaro M."/>
            <person name="Sun H."/>
            <person name="Tritt A."/>
            <person name="Yoshinaga Y."/>
            <person name="Zwiers L.-H."/>
            <person name="Turgeon B."/>
            <person name="Goodwin S."/>
            <person name="Spatafora J."/>
            <person name="Crous P."/>
            <person name="Grigoriev I."/>
        </authorList>
    </citation>
    <scope>NUCLEOTIDE SEQUENCE</scope>
    <source>
        <strain evidence="5">CBS 473.64</strain>
    </source>
</reference>
<dbReference type="Pfam" id="PF12331">
    <property type="entry name" value="Rad26-like_helical_rpts"/>
    <property type="match status" value="1"/>
</dbReference>
<feature type="region of interest" description="Disordered" evidence="1">
    <location>
        <begin position="76"/>
        <end position="104"/>
    </location>
</feature>
<feature type="compositionally biased region" description="Basic and acidic residues" evidence="1">
    <location>
        <begin position="128"/>
        <end position="175"/>
    </location>
</feature>
<feature type="region of interest" description="Disordered" evidence="1">
    <location>
        <begin position="122"/>
        <end position="291"/>
    </location>
</feature>
<feature type="compositionally biased region" description="Basic and acidic residues" evidence="1">
    <location>
        <begin position="33"/>
        <end position="46"/>
    </location>
</feature>
<feature type="compositionally biased region" description="Basic and acidic residues" evidence="1">
    <location>
        <begin position="186"/>
        <end position="197"/>
    </location>
</feature>
<sequence>MDDDEFDFSGHELDGLPADELDELETTAIQATQHRERPDTQAHDSDYGFDDGEEVINLDDAADATRFGQLQHSYDYNPVYGDGDPMEVDVGEAPRQSQADPSRLLKRIKELELEKRSLNLRLQTATDEASKKAGEADNLRRRADTERREAAQRLAHVERQHNEAREQLKAEKENAQRQLETTRTSEAFDQHDSRLAEQAEQTRQARRGFPTRSRSAASPARTPRKTQRTLQGDGFDDAEAVSPSKRKERVKIVTPRQAHKRKRLPPNDSPVPALQLSAPREHPKAPAPAPSAGKVDVALLRRLWKGDDRYALLQRLLAHRCSNGRDRVMEALTQHAFPSQPSKKLSSVVYDSLSGLRLSPNAHELALRLCRVFFHLWAQCLREKHYSPVCLILDALHFILACEPASTAVATTEQIIPLVVDSIDLVAYPVAEAASRSEGKVAALYSPQQRSVRADIDIEPCLELLYLVATSCVSSPSADALASFWRTMSYTHVLVLLHRNQPVPQMSLMLRVLATSALPTSLGPKGIHSRSDARDEASIETAIIMRLASMFSEIIEPIPDPDITSPEATPEAVPEARIWQLRLKVLDVLTQFSMTEHGCAKLASDHYCLGRLVKYLNHCVASLYTQPLSPTQSYKIASINATMKLIHHVVTQTGTPIKMKLKGAQHAYNVALMRIASSDRLVLEAGIDDWVMDMAHEILDQDMGLEEGEAFQEVFPNAIESSTGSV</sequence>
<evidence type="ECO:0000259" key="3">
    <source>
        <dbReference type="Pfam" id="PF21046"/>
    </source>
</evidence>
<dbReference type="Pfam" id="PF21046">
    <property type="entry name" value="Rad26-like_C"/>
    <property type="match status" value="1"/>
</dbReference>
<evidence type="ECO:0000313" key="6">
    <source>
        <dbReference type="Proteomes" id="UP000799753"/>
    </source>
</evidence>
<dbReference type="InterPro" id="IPR048379">
    <property type="entry name" value="Rad26-like_C"/>
</dbReference>
<dbReference type="InterPro" id="IPR048380">
    <property type="entry name" value="Rad26-like_N"/>
</dbReference>
<feature type="domain" description="Rad26-like C-terminal" evidence="3">
    <location>
        <begin position="661"/>
        <end position="715"/>
    </location>
</feature>
<evidence type="ECO:0008006" key="7">
    <source>
        <dbReference type="Google" id="ProtNLM"/>
    </source>
</evidence>
<dbReference type="Proteomes" id="UP000799753">
    <property type="component" value="Unassembled WGS sequence"/>
</dbReference>
<evidence type="ECO:0000256" key="1">
    <source>
        <dbReference type="SAM" id="MobiDB-lite"/>
    </source>
</evidence>
<feature type="domain" description="Rad26-like N-terminal" evidence="4">
    <location>
        <begin position="312"/>
        <end position="357"/>
    </location>
</feature>
<dbReference type="EMBL" id="MU006786">
    <property type="protein sequence ID" value="KAF2639690.1"/>
    <property type="molecule type" value="Genomic_DNA"/>
</dbReference>
<feature type="domain" description="Rad26-like helical repeats" evidence="2">
    <location>
        <begin position="419"/>
        <end position="650"/>
    </location>
</feature>
<gene>
    <name evidence="5" type="ORF">P280DRAFT_428981</name>
</gene>
<accession>A0A6A6RWF9</accession>
<name>A0A6A6RWF9_9PLEO</name>
<proteinExistence type="predicted"/>
<evidence type="ECO:0000259" key="2">
    <source>
        <dbReference type="Pfam" id="PF12331"/>
    </source>
</evidence>
<dbReference type="OrthoDB" id="5245063at2759"/>
<organism evidence="5 6">
    <name type="scientific">Massarina eburnea CBS 473.64</name>
    <dbReference type="NCBI Taxonomy" id="1395130"/>
    <lineage>
        <taxon>Eukaryota</taxon>
        <taxon>Fungi</taxon>
        <taxon>Dikarya</taxon>
        <taxon>Ascomycota</taxon>
        <taxon>Pezizomycotina</taxon>
        <taxon>Dothideomycetes</taxon>
        <taxon>Pleosporomycetidae</taxon>
        <taxon>Pleosporales</taxon>
        <taxon>Massarineae</taxon>
        <taxon>Massarinaceae</taxon>
        <taxon>Massarina</taxon>
    </lineage>
</organism>
<feature type="region of interest" description="Disordered" evidence="1">
    <location>
        <begin position="1"/>
        <end position="54"/>
    </location>
</feature>
<evidence type="ECO:0000313" key="5">
    <source>
        <dbReference type="EMBL" id="KAF2639690.1"/>
    </source>
</evidence>
<evidence type="ECO:0000259" key="4">
    <source>
        <dbReference type="Pfam" id="PF21048"/>
    </source>
</evidence>
<dbReference type="AlphaFoldDB" id="A0A6A6RWF9"/>
<keyword evidence="6" id="KW-1185">Reference proteome</keyword>
<protein>
    <recommendedName>
        <fullName evidence="7">DNA repair protein Rad26</fullName>
    </recommendedName>
</protein>